<dbReference type="Proteomes" id="UP000198620">
    <property type="component" value="Unassembled WGS sequence"/>
</dbReference>
<accession>A0A1H7KC96</accession>
<evidence type="ECO:0000313" key="2">
    <source>
        <dbReference type="Proteomes" id="UP000198620"/>
    </source>
</evidence>
<dbReference type="EMBL" id="FOBH01000003">
    <property type="protein sequence ID" value="SEK84164.1"/>
    <property type="molecule type" value="Genomic_DNA"/>
</dbReference>
<reference evidence="1 2" key="1">
    <citation type="submission" date="2016-10" db="EMBL/GenBank/DDBJ databases">
        <authorList>
            <person name="de Groot N.N."/>
        </authorList>
    </citation>
    <scope>NUCLEOTIDE SEQUENCE [LARGE SCALE GENOMIC DNA]</scope>
    <source>
        <strain evidence="1 2">Nv1</strain>
    </source>
</reference>
<keyword evidence="2" id="KW-1185">Reference proteome</keyword>
<dbReference type="Gene3D" id="3.90.70.10">
    <property type="entry name" value="Cysteine proteinases"/>
    <property type="match status" value="1"/>
</dbReference>
<dbReference type="GO" id="GO:0008233">
    <property type="term" value="F:peptidase activity"/>
    <property type="evidence" value="ECO:0007669"/>
    <property type="project" value="UniProtKB-KW"/>
</dbReference>
<dbReference type="GO" id="GO:0006508">
    <property type="term" value="P:proteolysis"/>
    <property type="evidence" value="ECO:0007669"/>
    <property type="project" value="UniProtKB-KW"/>
</dbReference>
<name>A0A1H7KC96_9PROT</name>
<keyword evidence="1" id="KW-0378">Hydrolase</keyword>
<organism evidence="1 2">
    <name type="scientific">Nitrosovibrio tenuis</name>
    <dbReference type="NCBI Taxonomy" id="1233"/>
    <lineage>
        <taxon>Bacteria</taxon>
        <taxon>Pseudomonadati</taxon>
        <taxon>Pseudomonadota</taxon>
        <taxon>Betaproteobacteria</taxon>
        <taxon>Nitrosomonadales</taxon>
        <taxon>Nitrosomonadaceae</taxon>
        <taxon>Nitrosovibrio</taxon>
    </lineage>
</organism>
<dbReference type="STRING" id="1233.SAMN05216387_103172"/>
<dbReference type="InterPro" id="IPR022118">
    <property type="entry name" value="Peptidase_C70_AvrRpt2"/>
</dbReference>
<proteinExistence type="predicted"/>
<dbReference type="Pfam" id="PF12385">
    <property type="entry name" value="Peptidase_C70"/>
    <property type="match status" value="1"/>
</dbReference>
<protein>
    <submittedName>
        <fullName evidence="1">Papain-like cysteine protease AvrRpt2</fullName>
    </submittedName>
</protein>
<keyword evidence="1" id="KW-0645">Protease</keyword>
<evidence type="ECO:0000313" key="1">
    <source>
        <dbReference type="EMBL" id="SEK84164.1"/>
    </source>
</evidence>
<dbReference type="AlphaFoldDB" id="A0A1H7KC96"/>
<sequence length="388" mass="43239">MNLSEYISVTSRPYGSLLQEINISGKLFVSKRLAFNMQMQTQSNWCWAATSTSVSHFYWFWSTWSQCRMANGELGHSDCCNSPVPSACNVPWYLDKALTRTNNFVSITGQVSFQQVRDEINAGRPVGARIGWNGGGGHFMVIYGYSRFFGMEYFDIDDPIYGKTHLAVSDFASNYQGSGTWTHTYFTKSYFKMPIKYLIPAEPVLQLIREARPLLRLKQDAISTPERDAADEGRAALGMAQRVYTLGLDALTGRQAGTPQPVGLRVFETAADTPRAFFDVSEEEQPRLLQMSASESQLSLFTRGLAAALAAAGENEQSSELRLFRVPALNFEALWIHHEGETEGKDMLIPLHTVGQLPQFRAVPLQDALSALREAARPLTNMDDTMGA</sequence>
<gene>
    <name evidence="1" type="ORF">SAMN05216387_103172</name>
</gene>